<evidence type="ECO:0000313" key="2">
    <source>
        <dbReference type="EMBL" id="PIW15774.1"/>
    </source>
</evidence>
<dbReference type="PANTHER" id="PTHR43767">
    <property type="entry name" value="LONG-CHAIN-FATTY-ACID--COA LIGASE"/>
    <property type="match status" value="1"/>
</dbReference>
<dbReference type="SUPFAM" id="SSF56801">
    <property type="entry name" value="Acetyl-CoA synthetase-like"/>
    <property type="match status" value="1"/>
</dbReference>
<dbReference type="AlphaFoldDB" id="A0A2M7G1Y7"/>
<dbReference type="InterPro" id="IPR020845">
    <property type="entry name" value="AMP-binding_CS"/>
</dbReference>
<feature type="domain" description="AMP-dependent synthetase/ligase" evidence="1">
    <location>
        <begin position="57"/>
        <end position="422"/>
    </location>
</feature>
<dbReference type="Proteomes" id="UP000231019">
    <property type="component" value="Unassembled WGS sequence"/>
</dbReference>
<name>A0A2M7G1Y7_9BACT</name>
<dbReference type="Gene3D" id="3.40.50.12780">
    <property type="entry name" value="N-terminal domain of ligase-like"/>
    <property type="match status" value="1"/>
</dbReference>
<evidence type="ECO:0000259" key="1">
    <source>
        <dbReference type="Pfam" id="PF00501"/>
    </source>
</evidence>
<dbReference type="InterPro" id="IPR050237">
    <property type="entry name" value="ATP-dep_AMP-bd_enzyme"/>
</dbReference>
<dbReference type="CDD" id="cd05910">
    <property type="entry name" value="FACL_like_1"/>
    <property type="match status" value="1"/>
</dbReference>
<comment type="caution">
    <text evidence="2">The sequence shown here is derived from an EMBL/GenBank/DDBJ whole genome shotgun (WGS) entry which is preliminary data.</text>
</comment>
<evidence type="ECO:0000313" key="3">
    <source>
        <dbReference type="Proteomes" id="UP000231019"/>
    </source>
</evidence>
<gene>
    <name evidence="2" type="ORF">COW36_16015</name>
</gene>
<accession>A0A2M7G1Y7</accession>
<protein>
    <submittedName>
        <fullName evidence="2">Peptide synthase</fullName>
    </submittedName>
</protein>
<dbReference type="NCBIfam" id="NF006754">
    <property type="entry name" value="PRK09274.1"/>
    <property type="match status" value="1"/>
</dbReference>
<reference evidence="2 3" key="1">
    <citation type="submission" date="2017-09" db="EMBL/GenBank/DDBJ databases">
        <title>Depth-based differentiation of microbial function through sediment-hosted aquifers and enrichment of novel symbionts in the deep terrestrial subsurface.</title>
        <authorList>
            <person name="Probst A.J."/>
            <person name="Ladd B."/>
            <person name="Jarett J.K."/>
            <person name="Geller-Mcgrath D.E."/>
            <person name="Sieber C.M."/>
            <person name="Emerson J.B."/>
            <person name="Anantharaman K."/>
            <person name="Thomas B.C."/>
            <person name="Malmstrom R."/>
            <person name="Stieglmeier M."/>
            <person name="Klingl A."/>
            <person name="Woyke T."/>
            <person name="Ryan C.M."/>
            <person name="Banfield J.F."/>
        </authorList>
    </citation>
    <scope>NUCLEOTIDE SEQUENCE [LARGE SCALE GENOMIC DNA]</scope>
    <source>
        <strain evidence="2">CG17_big_fil_post_rev_8_21_14_2_50_48_46</strain>
    </source>
</reference>
<dbReference type="Pfam" id="PF00501">
    <property type="entry name" value="AMP-binding"/>
    <property type="match status" value="1"/>
</dbReference>
<proteinExistence type="predicted"/>
<dbReference type="InterPro" id="IPR000873">
    <property type="entry name" value="AMP-dep_synth/lig_dom"/>
</dbReference>
<dbReference type="InterPro" id="IPR042099">
    <property type="entry name" value="ANL_N_sf"/>
</dbReference>
<dbReference type="EMBL" id="PFFQ01000045">
    <property type="protein sequence ID" value="PIW15774.1"/>
    <property type="molecule type" value="Genomic_DNA"/>
</dbReference>
<sequence length="571" mass="61898">MSTLSRAPANIAAALYESARLQPEATAIVLAQGPNAAKQLKSETVSSEQAALAAPITYVHHRFSELLAESEFLAAGLEKAGIRRGMRTVLMVPPSLEFFALMYAMLKSGVVPVLIDPGMGLKNLKTCLEEAQPEAFIGVPKAHLARKLLGWAKDSLKIKITVGGSLLWEGHSLKKLRAWGQNNPQEGLASTRPEELAAILFTSGSTGVPKGVVYSHGNFLAQIERIRETYAVEPGEVDLATFPPFALFDPALGMTSVIPLMDPTKPALVNPAAIFDAIERYQVTHMFGSPALLNRISRAGEAQAVHLPSLRRILSAGAPVPWQTLERMKKLLPPEAEIYTPYGATECLPVASIGASEILTETQAKTREGAGVCIGKPVAGVEVVILPIDDQPISDWESCMPLPQGALGEIVVKGANVTSAYFNRESSTQLAKIQESNGSIRHRMGDLGYFDSQGRLWFCGRKSHRVESTEGPLYTIPCEAIFNTHPAVYRSALVGVGEAGQALPVVCVELEKDFKGSAQQVILELQDLAQSQPHTQKIRHFLIHPALPVDIRHNSKIFREKLAPWAAKELQ</sequence>
<dbReference type="PROSITE" id="PS00455">
    <property type="entry name" value="AMP_BINDING"/>
    <property type="match status" value="1"/>
</dbReference>
<dbReference type="PANTHER" id="PTHR43767:SF1">
    <property type="entry name" value="NONRIBOSOMAL PEPTIDE SYNTHASE PES1 (EUROFUNG)-RELATED"/>
    <property type="match status" value="1"/>
</dbReference>
<organism evidence="2 3">
    <name type="scientific">bacterium (Candidatus Blackallbacteria) CG17_big_fil_post_rev_8_21_14_2_50_48_46</name>
    <dbReference type="NCBI Taxonomy" id="2014261"/>
    <lineage>
        <taxon>Bacteria</taxon>
        <taxon>Candidatus Blackallbacteria</taxon>
    </lineage>
</organism>